<name>A0ABS5TNG4_9ACTN</name>
<feature type="binding site" evidence="8">
    <location>
        <position position="185"/>
    </location>
    <ligand>
        <name>L-tyrosine</name>
        <dbReference type="ChEBI" id="CHEBI:58315"/>
    </ligand>
</feature>
<dbReference type="PANTHER" id="PTHR11766:SF0">
    <property type="entry name" value="TYROSINE--TRNA LIGASE, MITOCHONDRIAL"/>
    <property type="match status" value="1"/>
</dbReference>
<evidence type="ECO:0000256" key="8">
    <source>
        <dbReference type="HAMAP-Rule" id="MF_02006"/>
    </source>
</evidence>
<dbReference type="HAMAP" id="MF_02006">
    <property type="entry name" value="Tyr_tRNA_synth_type1"/>
    <property type="match status" value="1"/>
</dbReference>
<evidence type="ECO:0000256" key="5">
    <source>
        <dbReference type="ARBA" id="ARBA00022917"/>
    </source>
</evidence>
<feature type="binding site" evidence="8">
    <location>
        <position position="46"/>
    </location>
    <ligand>
        <name>L-tyrosine</name>
        <dbReference type="ChEBI" id="CHEBI:58315"/>
    </ligand>
</feature>
<dbReference type="EMBL" id="JAHBAY010000007">
    <property type="protein sequence ID" value="MBT0771129.1"/>
    <property type="molecule type" value="Genomic_DNA"/>
</dbReference>
<evidence type="ECO:0000259" key="9">
    <source>
        <dbReference type="Pfam" id="PF22421"/>
    </source>
</evidence>
<dbReference type="InterPro" id="IPR014729">
    <property type="entry name" value="Rossmann-like_a/b/a_fold"/>
</dbReference>
<protein>
    <recommendedName>
        <fullName evidence="8">Tyrosine--tRNA ligase</fullName>
        <ecNumber evidence="8">6.1.1.1</ecNumber>
    </recommendedName>
    <alternativeName>
        <fullName evidence="8">Tyrosyl-tRNA synthetase</fullName>
        <shortName evidence="8">TyrRS</shortName>
    </alternativeName>
</protein>
<sequence>MSTEESVPPAPAANVLDELTWRNLISTSTDEAALRKSLGAGPVTYYAGFDPTAASLHIGHLVQILTLRRLQMAGHRPLALVGGATGLIGDPRPTAERVLNSPEVVAGWVERLRSQIEPYLDFTGSNAATMVNNLDWTSGLSAIEFLRDVGKHFRIGRMLAKDAVSARLNSEAGISYTEFSYQILQSMDFLELNRRHDCTLQIGGSDQWGNLTAGIDLIHRVRPEQTVHALATPLITKADGSKFGKSEGGAIWLDPTMTSPYAFFQFLLNADDAKIVDYLKVFSFRTAEEIADLGESAATRPQAREAQRALARELTGLVHGDLAAGRVEEASKALFGGGDLTGLDGATLGDALAELPKAQLPRGEHTVIDLLVATGLSNSKSAARRTLTEGGAYVNNTKVTEGESATVSTSDLLHDRWILVRRGRRQLAAVELVGE</sequence>
<dbReference type="EC" id="6.1.1.1" evidence="8"/>
<comment type="subcellular location">
    <subcellularLocation>
        <location evidence="8">Cytoplasm</location>
    </subcellularLocation>
</comment>
<dbReference type="InterPro" id="IPR024107">
    <property type="entry name" value="Tyr-tRNA-ligase_bac_1"/>
</dbReference>
<comment type="subunit">
    <text evidence="8">Homodimer.</text>
</comment>
<dbReference type="Gene3D" id="1.10.240.10">
    <property type="entry name" value="Tyrosyl-Transfer RNA Synthetase"/>
    <property type="match status" value="1"/>
</dbReference>
<comment type="function">
    <text evidence="8">Catalyzes the attachment of tyrosine to tRNA(Tyr) in a two-step reaction: tyrosine is first activated by ATP to form Tyr-AMP and then transferred to the acceptor end of tRNA(Tyr).</text>
</comment>
<dbReference type="NCBIfam" id="TIGR00234">
    <property type="entry name" value="tyrS"/>
    <property type="match status" value="1"/>
</dbReference>
<dbReference type="InterPro" id="IPR002305">
    <property type="entry name" value="aa-tRNA-synth_Ic"/>
</dbReference>
<dbReference type="InterPro" id="IPR024088">
    <property type="entry name" value="Tyr-tRNA-ligase_bac-type"/>
</dbReference>
<dbReference type="Pfam" id="PF22421">
    <property type="entry name" value="SYY_C-terminal"/>
    <property type="match status" value="1"/>
</dbReference>
<evidence type="ECO:0000256" key="2">
    <source>
        <dbReference type="ARBA" id="ARBA00022741"/>
    </source>
</evidence>
<reference evidence="10 11" key="1">
    <citation type="submission" date="2021-05" db="EMBL/GenBank/DDBJ databases">
        <title>Kineosporia and Streptomyces sp. nov. two new marine actinobacteria isolated from Coral.</title>
        <authorList>
            <person name="Buangrab K."/>
            <person name="Sutthacheep M."/>
            <person name="Yeemin T."/>
            <person name="Harunari E."/>
            <person name="Igarashi Y."/>
            <person name="Kanchanasin P."/>
            <person name="Tanasupawat S."/>
            <person name="Phongsopitanun W."/>
        </authorList>
    </citation>
    <scope>NUCLEOTIDE SEQUENCE [LARGE SCALE GENOMIC DNA]</scope>
    <source>
        <strain evidence="10 11">J2-2</strain>
    </source>
</reference>
<comment type="caution">
    <text evidence="10">The sequence shown here is derived from an EMBL/GenBank/DDBJ whole genome shotgun (WGS) entry which is preliminary data.</text>
</comment>
<evidence type="ECO:0000256" key="3">
    <source>
        <dbReference type="ARBA" id="ARBA00022840"/>
    </source>
</evidence>
<keyword evidence="11" id="KW-1185">Reference proteome</keyword>
<dbReference type="Pfam" id="PF00579">
    <property type="entry name" value="tRNA-synt_1b"/>
    <property type="match status" value="1"/>
</dbReference>
<keyword evidence="5 8" id="KW-0648">Protein biosynthesis</keyword>
<dbReference type="InterPro" id="IPR036986">
    <property type="entry name" value="S4_RNA-bd_sf"/>
</dbReference>
<feature type="domain" description="Tyrosine--tRNA ligase SYY-like C-terminal" evidence="9">
    <location>
        <begin position="351"/>
        <end position="426"/>
    </location>
</feature>
<evidence type="ECO:0000256" key="1">
    <source>
        <dbReference type="ARBA" id="ARBA00022598"/>
    </source>
</evidence>
<keyword evidence="4" id="KW-0694">RNA-binding</keyword>
<dbReference type="GO" id="GO:0004831">
    <property type="term" value="F:tyrosine-tRNA ligase activity"/>
    <property type="evidence" value="ECO:0007669"/>
    <property type="project" value="UniProtKB-EC"/>
</dbReference>
<feature type="short sequence motif" description="'HIGH' region" evidence="8">
    <location>
        <begin position="51"/>
        <end position="60"/>
    </location>
</feature>
<keyword evidence="2 8" id="KW-0547">Nucleotide-binding</keyword>
<dbReference type="PANTHER" id="PTHR11766">
    <property type="entry name" value="TYROSYL-TRNA SYNTHETASE"/>
    <property type="match status" value="1"/>
</dbReference>
<proteinExistence type="inferred from homology"/>
<evidence type="ECO:0000256" key="6">
    <source>
        <dbReference type="ARBA" id="ARBA00023146"/>
    </source>
</evidence>
<dbReference type="PRINTS" id="PR01040">
    <property type="entry name" value="TRNASYNTHTYR"/>
</dbReference>
<dbReference type="SUPFAM" id="SSF52374">
    <property type="entry name" value="Nucleotidylyl transferase"/>
    <property type="match status" value="1"/>
</dbReference>
<keyword evidence="1 8" id="KW-0436">Ligase</keyword>
<feature type="binding site" evidence="8">
    <location>
        <position position="181"/>
    </location>
    <ligand>
        <name>L-tyrosine</name>
        <dbReference type="ChEBI" id="CHEBI:58315"/>
    </ligand>
</feature>
<feature type="binding site" evidence="8">
    <location>
        <position position="245"/>
    </location>
    <ligand>
        <name>ATP</name>
        <dbReference type="ChEBI" id="CHEBI:30616"/>
    </ligand>
</feature>
<keyword evidence="3 8" id="KW-0067">ATP-binding</keyword>
<keyword evidence="8" id="KW-0963">Cytoplasm</keyword>
<dbReference type="SUPFAM" id="SSF55174">
    <property type="entry name" value="Alpha-L RNA-binding motif"/>
    <property type="match status" value="1"/>
</dbReference>
<dbReference type="InterPro" id="IPR002307">
    <property type="entry name" value="Tyr-tRNA-ligase"/>
</dbReference>
<dbReference type="Gene3D" id="3.40.50.620">
    <property type="entry name" value="HUPs"/>
    <property type="match status" value="1"/>
</dbReference>
<dbReference type="Gene3D" id="3.10.290.10">
    <property type="entry name" value="RNA-binding S4 domain"/>
    <property type="match status" value="1"/>
</dbReference>
<evidence type="ECO:0000256" key="7">
    <source>
        <dbReference type="ARBA" id="ARBA00048248"/>
    </source>
</evidence>
<evidence type="ECO:0000313" key="11">
    <source>
        <dbReference type="Proteomes" id="UP001197247"/>
    </source>
</evidence>
<comment type="catalytic activity">
    <reaction evidence="7 8">
        <text>tRNA(Tyr) + L-tyrosine + ATP = L-tyrosyl-tRNA(Tyr) + AMP + diphosphate + H(+)</text>
        <dbReference type="Rhea" id="RHEA:10220"/>
        <dbReference type="Rhea" id="RHEA-COMP:9706"/>
        <dbReference type="Rhea" id="RHEA-COMP:9707"/>
        <dbReference type="ChEBI" id="CHEBI:15378"/>
        <dbReference type="ChEBI" id="CHEBI:30616"/>
        <dbReference type="ChEBI" id="CHEBI:33019"/>
        <dbReference type="ChEBI" id="CHEBI:58315"/>
        <dbReference type="ChEBI" id="CHEBI:78442"/>
        <dbReference type="ChEBI" id="CHEBI:78536"/>
        <dbReference type="ChEBI" id="CHEBI:456215"/>
        <dbReference type="EC" id="6.1.1.1"/>
    </reaction>
</comment>
<keyword evidence="6 8" id="KW-0030">Aminoacyl-tRNA synthetase</keyword>
<dbReference type="InterPro" id="IPR001412">
    <property type="entry name" value="aa-tRNA-synth_I_CS"/>
</dbReference>
<gene>
    <name evidence="8" type="primary">tyrS</name>
    <name evidence="10" type="ORF">KIH74_19470</name>
</gene>
<evidence type="ECO:0000313" key="10">
    <source>
        <dbReference type="EMBL" id="MBT0771129.1"/>
    </source>
</evidence>
<evidence type="ECO:0000256" key="4">
    <source>
        <dbReference type="ARBA" id="ARBA00022884"/>
    </source>
</evidence>
<dbReference type="CDD" id="cd00805">
    <property type="entry name" value="TyrRS_core"/>
    <property type="match status" value="1"/>
</dbReference>
<accession>A0ABS5TNG4</accession>
<comment type="similarity">
    <text evidence="8">Belongs to the class-I aminoacyl-tRNA synthetase family. TyrS type 1 subfamily.</text>
</comment>
<feature type="short sequence motif" description="'KMSKS' region" evidence="8">
    <location>
        <begin position="242"/>
        <end position="246"/>
    </location>
</feature>
<dbReference type="PROSITE" id="PS00178">
    <property type="entry name" value="AA_TRNA_LIGASE_I"/>
    <property type="match status" value="1"/>
</dbReference>
<organism evidence="10 11">
    <name type="scientific">Kineosporia corallincola</name>
    <dbReference type="NCBI Taxonomy" id="2835133"/>
    <lineage>
        <taxon>Bacteria</taxon>
        <taxon>Bacillati</taxon>
        <taxon>Actinomycetota</taxon>
        <taxon>Actinomycetes</taxon>
        <taxon>Kineosporiales</taxon>
        <taxon>Kineosporiaceae</taxon>
        <taxon>Kineosporia</taxon>
    </lineage>
</organism>
<dbReference type="Proteomes" id="UP001197247">
    <property type="component" value="Unassembled WGS sequence"/>
</dbReference>
<dbReference type="InterPro" id="IPR054608">
    <property type="entry name" value="SYY-like_C"/>
</dbReference>